<gene>
    <name evidence="2" type="ORF">G5I_06102</name>
</gene>
<feature type="region of interest" description="Disordered" evidence="1">
    <location>
        <begin position="228"/>
        <end position="287"/>
    </location>
</feature>
<dbReference type="Proteomes" id="UP000007755">
    <property type="component" value="Unassembled WGS sequence"/>
</dbReference>
<feature type="compositionally biased region" description="Acidic residues" evidence="1">
    <location>
        <begin position="237"/>
        <end position="250"/>
    </location>
</feature>
<organism evidence="3">
    <name type="scientific">Acromyrmex echinatior</name>
    <name type="common">Panamanian leafcutter ant</name>
    <name type="synonym">Acromyrmex octospinosus echinatior</name>
    <dbReference type="NCBI Taxonomy" id="103372"/>
    <lineage>
        <taxon>Eukaryota</taxon>
        <taxon>Metazoa</taxon>
        <taxon>Ecdysozoa</taxon>
        <taxon>Arthropoda</taxon>
        <taxon>Hexapoda</taxon>
        <taxon>Insecta</taxon>
        <taxon>Pterygota</taxon>
        <taxon>Neoptera</taxon>
        <taxon>Endopterygota</taxon>
        <taxon>Hymenoptera</taxon>
        <taxon>Apocrita</taxon>
        <taxon>Aculeata</taxon>
        <taxon>Formicoidea</taxon>
        <taxon>Formicidae</taxon>
        <taxon>Myrmicinae</taxon>
        <taxon>Acromyrmex</taxon>
    </lineage>
</organism>
<evidence type="ECO:0000313" key="2">
    <source>
        <dbReference type="EMBL" id="EGI65431.1"/>
    </source>
</evidence>
<proteinExistence type="predicted"/>
<feature type="compositionally biased region" description="Basic and acidic residues" evidence="1">
    <location>
        <begin position="312"/>
        <end position="334"/>
    </location>
</feature>
<feature type="compositionally biased region" description="Basic and acidic residues" evidence="1">
    <location>
        <begin position="251"/>
        <end position="287"/>
    </location>
</feature>
<sequence length="334" mass="37786">MVRIDWASHCGFVQEKTSPCGGGARTLHSAPNARRSQEEGTVQFKVAISGAPYLYKSWLERIRKESPAFLTIVSLELPESPIPLIESQANARWRRDESNEVVKNKDDILDEFLKRVTEIGKDREKEDRAGRSSVFRKSRRSSKKDSESLECTKAPATLEECTRNIIEGPSRGEESTRPQDTVDDCICSEIPKDLRINIRKKTEVTYTPSCTPSPEVTHAIRIAMKYHDQSGCKVGDDESPEEEEKEEEEENEKRAEEEAENGRRTKNEGNKKDLQGPSNARKESVKHDVRYVAVGANATLDFTLNCNSVRLTTRDTSLKTASRGERRERPETQS</sequence>
<dbReference type="AlphaFoldDB" id="F4WK59"/>
<dbReference type="InParanoid" id="F4WK59"/>
<name>F4WK59_ACREC</name>
<feature type="region of interest" description="Disordered" evidence="1">
    <location>
        <begin position="122"/>
        <end position="183"/>
    </location>
</feature>
<keyword evidence="3" id="KW-1185">Reference proteome</keyword>
<reference evidence="2" key="1">
    <citation type="submission" date="2011-02" db="EMBL/GenBank/DDBJ databases">
        <title>The genome of the leaf-cutting ant Acromyrmex echinatior suggests key adaptations to social evolution and fungus farming.</title>
        <authorList>
            <person name="Nygaard S."/>
            <person name="Zhang G."/>
        </authorList>
    </citation>
    <scope>NUCLEOTIDE SEQUENCE</scope>
</reference>
<dbReference type="eggNOG" id="ENOG502T9PD">
    <property type="taxonomic scope" value="Eukaryota"/>
</dbReference>
<protein>
    <submittedName>
        <fullName evidence="2">Uncharacterized protein</fullName>
    </submittedName>
</protein>
<evidence type="ECO:0000256" key="1">
    <source>
        <dbReference type="SAM" id="MobiDB-lite"/>
    </source>
</evidence>
<evidence type="ECO:0000313" key="3">
    <source>
        <dbReference type="Proteomes" id="UP000007755"/>
    </source>
</evidence>
<dbReference type="EMBL" id="GL888193">
    <property type="protein sequence ID" value="EGI65431.1"/>
    <property type="molecule type" value="Genomic_DNA"/>
</dbReference>
<accession>F4WK59</accession>
<feature type="region of interest" description="Disordered" evidence="1">
    <location>
        <begin position="311"/>
        <end position="334"/>
    </location>
</feature>